<organism evidence="1 2">
    <name type="scientific">Micromonospora citrea</name>
    <dbReference type="NCBI Taxonomy" id="47855"/>
    <lineage>
        <taxon>Bacteria</taxon>
        <taxon>Bacillati</taxon>
        <taxon>Actinomycetota</taxon>
        <taxon>Actinomycetes</taxon>
        <taxon>Micromonosporales</taxon>
        <taxon>Micromonosporaceae</taxon>
        <taxon>Micromonospora</taxon>
    </lineage>
</organism>
<evidence type="ECO:0000313" key="1">
    <source>
        <dbReference type="EMBL" id="SCL70438.1"/>
    </source>
</evidence>
<proteinExistence type="predicted"/>
<dbReference type="OrthoDB" id="3398618at2"/>
<keyword evidence="2" id="KW-1185">Reference proteome</keyword>
<evidence type="ECO:0000313" key="2">
    <source>
        <dbReference type="Proteomes" id="UP000199001"/>
    </source>
</evidence>
<reference evidence="2" key="1">
    <citation type="submission" date="2016-06" db="EMBL/GenBank/DDBJ databases">
        <authorList>
            <person name="Varghese N."/>
            <person name="Submissions Spin"/>
        </authorList>
    </citation>
    <scope>NUCLEOTIDE SEQUENCE [LARGE SCALE GENOMIC DNA]</scope>
    <source>
        <strain evidence="2">DSM 43903</strain>
    </source>
</reference>
<protein>
    <submittedName>
        <fullName evidence="1">Uncharacterized protein</fullName>
    </submittedName>
</protein>
<dbReference type="EMBL" id="FMHZ01000002">
    <property type="protein sequence ID" value="SCL70438.1"/>
    <property type="molecule type" value="Genomic_DNA"/>
</dbReference>
<sequence>MADPESVTLTQLRECFASVGIDLGADFVKLELHDDVLILERLIRSPAGLPVSRPDGGVQVQGVQVAVVADPPAGG</sequence>
<name>A0A1C6VVQ8_9ACTN</name>
<dbReference type="STRING" id="47855.GA0070606_5399"/>
<dbReference type="RefSeq" id="WP_091105684.1">
    <property type="nucleotide sequence ID" value="NZ_FMHZ01000002.1"/>
</dbReference>
<accession>A0A1C6VVQ8</accession>
<dbReference type="Proteomes" id="UP000199001">
    <property type="component" value="Unassembled WGS sequence"/>
</dbReference>
<dbReference type="AlphaFoldDB" id="A0A1C6VVQ8"/>
<gene>
    <name evidence="1" type="ORF">GA0070606_5399</name>
</gene>